<dbReference type="EMBL" id="CP123385">
    <property type="protein sequence ID" value="XCC96640.1"/>
    <property type="molecule type" value="Genomic_DNA"/>
</dbReference>
<evidence type="ECO:0000313" key="1">
    <source>
        <dbReference type="EMBL" id="XCC96640.1"/>
    </source>
</evidence>
<name>A0AAU8ANU3_9RHOB</name>
<accession>A0AAU8ANU3</accession>
<gene>
    <name evidence="1" type="ORF">PVT71_18395</name>
</gene>
<protein>
    <submittedName>
        <fullName evidence="1">Uncharacterized protein</fullName>
    </submittedName>
</protein>
<dbReference type="AlphaFoldDB" id="A0AAU8ANU3"/>
<proteinExistence type="predicted"/>
<sequence>MKHPDNVIYMPCYRLPQGHAREAELAAALERARPAIIAACARAKGLRTAHRTRLLQQAFGPQSTGTA</sequence>
<reference evidence="1" key="1">
    <citation type="submission" date="2023-02" db="EMBL/GenBank/DDBJ databases">
        <title>Description and genomic characterization of Salipiger bruguierae sp. nov., isolated from the sediment of mangrove plant Bruguiera sexangula.</title>
        <authorList>
            <person name="Long M."/>
        </authorList>
    </citation>
    <scope>NUCLEOTIDE SEQUENCE</scope>
    <source>
        <strain evidence="1">H15</strain>
    </source>
</reference>
<organism evidence="1">
    <name type="scientific">Alloyangia sp. H15</name>
    <dbReference type="NCBI Taxonomy" id="3029062"/>
    <lineage>
        <taxon>Bacteria</taxon>
        <taxon>Pseudomonadati</taxon>
        <taxon>Pseudomonadota</taxon>
        <taxon>Alphaproteobacteria</taxon>
        <taxon>Rhodobacterales</taxon>
        <taxon>Roseobacteraceae</taxon>
        <taxon>Alloyangia</taxon>
    </lineage>
</organism>
<dbReference type="RefSeq" id="WP_353475541.1">
    <property type="nucleotide sequence ID" value="NZ_CP123385.1"/>
</dbReference>